<dbReference type="InterPro" id="IPR021224">
    <property type="entry name" value="DUF2690"/>
</dbReference>
<keyword evidence="3" id="KW-1185">Reference proteome</keyword>
<dbReference type="Pfam" id="PF10901">
    <property type="entry name" value="DUF2690"/>
    <property type="match status" value="1"/>
</dbReference>
<evidence type="ECO:0008006" key="4">
    <source>
        <dbReference type="Google" id="ProtNLM"/>
    </source>
</evidence>
<organism evidence="2 3">
    <name type="scientific">Psychromicrobium silvestre</name>
    <dbReference type="NCBI Taxonomy" id="1645614"/>
    <lineage>
        <taxon>Bacteria</taxon>
        <taxon>Bacillati</taxon>
        <taxon>Actinomycetota</taxon>
        <taxon>Actinomycetes</taxon>
        <taxon>Micrococcales</taxon>
        <taxon>Micrococcaceae</taxon>
        <taxon>Psychromicrobium</taxon>
    </lineage>
</organism>
<protein>
    <recommendedName>
        <fullName evidence="4">DUF2690 domain-containing protein</fullName>
    </recommendedName>
</protein>
<dbReference type="RefSeq" id="WP_179389372.1">
    <property type="nucleotide sequence ID" value="NZ_JACBYQ010000002.1"/>
</dbReference>
<name>A0A7Y9LU57_9MICC</name>
<proteinExistence type="predicted"/>
<dbReference type="EMBL" id="JACBYQ010000002">
    <property type="protein sequence ID" value="NYE95610.1"/>
    <property type="molecule type" value="Genomic_DNA"/>
</dbReference>
<reference evidence="2 3" key="1">
    <citation type="submission" date="2020-07" db="EMBL/GenBank/DDBJ databases">
        <title>Sequencing the genomes of 1000 actinobacteria strains.</title>
        <authorList>
            <person name="Klenk H.-P."/>
        </authorList>
    </citation>
    <scope>NUCLEOTIDE SEQUENCE [LARGE SCALE GENOMIC DNA]</scope>
    <source>
        <strain evidence="2 3">DSM 102047</strain>
    </source>
</reference>
<accession>A0A7Y9LU57</accession>
<evidence type="ECO:0000313" key="3">
    <source>
        <dbReference type="Proteomes" id="UP000521748"/>
    </source>
</evidence>
<evidence type="ECO:0000256" key="1">
    <source>
        <dbReference type="SAM" id="SignalP"/>
    </source>
</evidence>
<feature type="signal peptide" evidence="1">
    <location>
        <begin position="1"/>
        <end position="27"/>
    </location>
</feature>
<comment type="caution">
    <text evidence="2">The sequence shown here is derived from an EMBL/GenBank/DDBJ whole genome shotgun (WGS) entry which is preliminary data.</text>
</comment>
<sequence>MRKILTIAGALGVALTFGLAAAPAASAAGYDGTDPVATGCVSGAYVVQSWNFQKGEGRAELVYSPRCGTNWVNVYGYLAGQNYWATISVPSTSKGGQAITAGVSSEHSRQVYAPGNTCVVVAWGHRVPDTGLVGGGTAYVGSC</sequence>
<feature type="chain" id="PRO_5031419822" description="DUF2690 domain-containing protein" evidence="1">
    <location>
        <begin position="28"/>
        <end position="143"/>
    </location>
</feature>
<evidence type="ECO:0000313" key="2">
    <source>
        <dbReference type="EMBL" id="NYE95610.1"/>
    </source>
</evidence>
<gene>
    <name evidence="2" type="ORF">FHU41_001860</name>
</gene>
<keyword evidence="1" id="KW-0732">Signal</keyword>
<dbReference type="Proteomes" id="UP000521748">
    <property type="component" value="Unassembled WGS sequence"/>
</dbReference>
<dbReference type="AlphaFoldDB" id="A0A7Y9LU57"/>